<evidence type="ECO:0000313" key="2">
    <source>
        <dbReference type="Proteomes" id="UP001519309"/>
    </source>
</evidence>
<dbReference type="EMBL" id="JAGGLP010000008">
    <property type="protein sequence ID" value="MBP2051230.1"/>
    <property type="molecule type" value="Genomic_DNA"/>
</dbReference>
<proteinExistence type="predicted"/>
<dbReference type="Proteomes" id="UP001519309">
    <property type="component" value="Unassembled WGS sequence"/>
</dbReference>
<gene>
    <name evidence="1" type="ORF">J2Z21_004201</name>
</gene>
<keyword evidence="2" id="KW-1185">Reference proteome</keyword>
<accession>A0ABS4LUZ1</accession>
<organism evidence="1 2">
    <name type="scientific">Streptomyces griseochromogenes</name>
    <dbReference type="NCBI Taxonomy" id="68214"/>
    <lineage>
        <taxon>Bacteria</taxon>
        <taxon>Bacillati</taxon>
        <taxon>Actinomycetota</taxon>
        <taxon>Actinomycetes</taxon>
        <taxon>Kitasatosporales</taxon>
        <taxon>Streptomycetaceae</taxon>
        <taxon>Streptomyces</taxon>
    </lineage>
</organism>
<reference evidence="1 2" key="1">
    <citation type="submission" date="2021-03" db="EMBL/GenBank/DDBJ databases">
        <title>Genomic Encyclopedia of Type Strains, Phase IV (KMG-IV): sequencing the most valuable type-strain genomes for metagenomic binning, comparative biology and taxonomic classification.</title>
        <authorList>
            <person name="Goeker M."/>
        </authorList>
    </citation>
    <scope>NUCLEOTIDE SEQUENCE [LARGE SCALE GENOMIC DNA]</scope>
    <source>
        <strain evidence="1 2">DSM 40499</strain>
    </source>
</reference>
<sequence length="48" mass="5307">MAYSHALPRSRGYRRAVGRCCTGVRQVNGITREDGQVWGETAFVEHGA</sequence>
<evidence type="ECO:0000313" key="1">
    <source>
        <dbReference type="EMBL" id="MBP2051230.1"/>
    </source>
</evidence>
<name>A0ABS4LUZ1_9ACTN</name>
<protein>
    <submittedName>
        <fullName evidence="1">Uncharacterized protein</fullName>
    </submittedName>
</protein>
<comment type="caution">
    <text evidence="1">The sequence shown here is derived from an EMBL/GenBank/DDBJ whole genome shotgun (WGS) entry which is preliminary data.</text>
</comment>